<organism evidence="7 8">
    <name type="scientific">Phlebotomus papatasi</name>
    <name type="common">Sandfly</name>
    <dbReference type="NCBI Taxonomy" id="29031"/>
    <lineage>
        <taxon>Eukaryota</taxon>
        <taxon>Metazoa</taxon>
        <taxon>Ecdysozoa</taxon>
        <taxon>Arthropoda</taxon>
        <taxon>Hexapoda</taxon>
        <taxon>Insecta</taxon>
        <taxon>Pterygota</taxon>
        <taxon>Neoptera</taxon>
        <taxon>Endopterygota</taxon>
        <taxon>Diptera</taxon>
        <taxon>Nematocera</taxon>
        <taxon>Psychodoidea</taxon>
        <taxon>Psychodidae</taxon>
        <taxon>Phlebotomus</taxon>
        <taxon>Phlebotomus</taxon>
    </lineage>
</organism>
<dbReference type="Proteomes" id="UP000092462">
    <property type="component" value="Unassembled WGS sequence"/>
</dbReference>
<evidence type="ECO:0000256" key="2">
    <source>
        <dbReference type="ARBA" id="ARBA00008779"/>
    </source>
</evidence>
<name>A0A1B0CYF4_PHLPP</name>
<comment type="cofactor">
    <cofactor evidence="1">
        <name>Ca(2+)</name>
        <dbReference type="ChEBI" id="CHEBI:29108"/>
    </cofactor>
</comment>
<dbReference type="PANTHER" id="PTHR10342">
    <property type="entry name" value="ARYLSULFATASE"/>
    <property type="match status" value="1"/>
</dbReference>
<accession>A0A1B0CYF4</accession>
<evidence type="ECO:0000313" key="8">
    <source>
        <dbReference type="Proteomes" id="UP000092462"/>
    </source>
</evidence>
<evidence type="ECO:0000256" key="3">
    <source>
        <dbReference type="ARBA" id="ARBA00022723"/>
    </source>
</evidence>
<keyword evidence="5" id="KW-0325">Glycoprotein</keyword>
<sequence length="389" mass="43509">MANTEPPSPMGSKSRAAAAIGSEKMANTEPPSPTDSENRAAAATGLEKMTDIKPPPSRLFRNRDAAAAPLAIAKKFKYIRNRQRRLFVSMTHVLDEEIGQLIDTLDSRQILNNTVIVFIADNGGMAEGHMRNFASNYPLRGQKLGPFEGGIRAVGIIWSPEIQSRHRISHQLMHTADWLPTLAAMASIELPDNLDGINLWPALSTNKPSPRTEILHNSNPLTKSIVYFNDGWKFIQNSQGLTNHTGWMGKLPNNETQSLNYFTSLNTSKTWPILSEFAEFHLNETKIVSLRNDATISCEKFNSKLTSVPCNSTTLPCLFHIPSDPCELHNLAPLYPEILGQIRNKINQQHPTMFPINVPGNTRSDPRHFNNTWTFWSDVIVTSEKFTEL</sequence>
<evidence type="ECO:0000313" key="7">
    <source>
        <dbReference type="EnsemblMetazoa" id="PPAI000028-PA"/>
    </source>
</evidence>
<dbReference type="PANTHER" id="PTHR10342:SF264">
    <property type="entry name" value="MIP05773P-RELATED"/>
    <property type="match status" value="1"/>
</dbReference>
<dbReference type="AlphaFoldDB" id="A0A1B0CYF4"/>
<evidence type="ECO:0000256" key="1">
    <source>
        <dbReference type="ARBA" id="ARBA00001913"/>
    </source>
</evidence>
<dbReference type="GO" id="GO:0008484">
    <property type="term" value="F:sulfuric ester hydrolase activity"/>
    <property type="evidence" value="ECO:0007669"/>
    <property type="project" value="InterPro"/>
</dbReference>
<dbReference type="EMBL" id="AJVK01000118">
    <property type="status" value="NOT_ANNOTATED_CDS"/>
    <property type="molecule type" value="Genomic_DNA"/>
</dbReference>
<keyword evidence="8" id="KW-1185">Reference proteome</keyword>
<dbReference type="InterPro" id="IPR047115">
    <property type="entry name" value="ARSB"/>
</dbReference>
<keyword evidence="3" id="KW-0479">Metal-binding</keyword>
<evidence type="ECO:0000256" key="5">
    <source>
        <dbReference type="ARBA" id="ARBA00023180"/>
    </source>
</evidence>
<dbReference type="Gene3D" id="3.30.1120.10">
    <property type="match status" value="1"/>
</dbReference>
<evidence type="ECO:0000256" key="4">
    <source>
        <dbReference type="ARBA" id="ARBA00022837"/>
    </source>
</evidence>
<protein>
    <recommendedName>
        <fullName evidence="6">Sulfatase N-terminal domain-containing protein</fullName>
    </recommendedName>
</protein>
<dbReference type="Gene3D" id="3.40.720.10">
    <property type="entry name" value="Alkaline Phosphatase, subunit A"/>
    <property type="match status" value="1"/>
</dbReference>
<dbReference type="Pfam" id="PF00884">
    <property type="entry name" value="Sulfatase"/>
    <property type="match status" value="1"/>
</dbReference>
<dbReference type="VEuPathDB" id="VectorBase:PPAPM1_010056"/>
<feature type="domain" description="Sulfatase N-terminal" evidence="6">
    <location>
        <begin position="66"/>
        <end position="186"/>
    </location>
</feature>
<keyword evidence="4" id="KW-0106">Calcium</keyword>
<dbReference type="SUPFAM" id="SSF53649">
    <property type="entry name" value="Alkaline phosphatase-like"/>
    <property type="match status" value="1"/>
</dbReference>
<evidence type="ECO:0000259" key="6">
    <source>
        <dbReference type="Pfam" id="PF00884"/>
    </source>
</evidence>
<dbReference type="EnsemblMetazoa" id="PPAI000028-RA">
    <property type="protein sequence ID" value="PPAI000028-PA"/>
    <property type="gene ID" value="PPAI000028"/>
</dbReference>
<reference evidence="7" key="1">
    <citation type="submission" date="2022-08" db="UniProtKB">
        <authorList>
            <consortium name="EnsemblMetazoa"/>
        </authorList>
    </citation>
    <scope>IDENTIFICATION</scope>
    <source>
        <strain evidence="7">Israel</strain>
    </source>
</reference>
<comment type="similarity">
    <text evidence="2">Belongs to the sulfatase family.</text>
</comment>
<dbReference type="VEuPathDB" id="VectorBase:PPAI000028"/>
<proteinExistence type="inferred from homology"/>
<dbReference type="InterPro" id="IPR000917">
    <property type="entry name" value="Sulfatase_N"/>
</dbReference>
<dbReference type="GO" id="GO:0046872">
    <property type="term" value="F:metal ion binding"/>
    <property type="evidence" value="ECO:0007669"/>
    <property type="project" value="UniProtKB-KW"/>
</dbReference>
<dbReference type="InterPro" id="IPR017850">
    <property type="entry name" value="Alkaline_phosphatase_core_sf"/>
</dbReference>